<dbReference type="OrthoDB" id="649619at2"/>
<reference evidence="1 2" key="1">
    <citation type="submission" date="2016-08" db="EMBL/GenBank/DDBJ databases">
        <authorList>
            <person name="Seilhamer J.J."/>
        </authorList>
    </citation>
    <scope>NUCLEOTIDE SEQUENCE [LARGE SCALE GENOMIC DNA]</scope>
    <source>
        <strain evidence="1 2">A37T2</strain>
    </source>
</reference>
<organism evidence="1 2">
    <name type="scientific">Chitinophaga costaii</name>
    <dbReference type="NCBI Taxonomy" id="1335309"/>
    <lineage>
        <taxon>Bacteria</taxon>
        <taxon>Pseudomonadati</taxon>
        <taxon>Bacteroidota</taxon>
        <taxon>Chitinophagia</taxon>
        <taxon>Chitinophagales</taxon>
        <taxon>Chitinophagaceae</taxon>
        <taxon>Chitinophaga</taxon>
    </lineage>
</organism>
<dbReference type="RefSeq" id="WP_123891808.1">
    <property type="nucleotide sequence ID" value="NZ_FMAR01000009.1"/>
</dbReference>
<dbReference type="AlphaFoldDB" id="A0A1C4EQW4"/>
<evidence type="ECO:0000313" key="1">
    <source>
        <dbReference type="EMBL" id="SCC45922.1"/>
    </source>
</evidence>
<dbReference type="Proteomes" id="UP000242818">
    <property type="component" value="Unassembled WGS sequence"/>
</dbReference>
<keyword evidence="2" id="KW-1185">Reference proteome</keyword>
<dbReference type="EMBL" id="FMAR01000009">
    <property type="protein sequence ID" value="SCC45922.1"/>
    <property type="molecule type" value="Genomic_DNA"/>
</dbReference>
<sequence>MVELEDIRIGNYFAHQQKVITISAEHYQRISILAAELEPLRLIPQKFFSLGFGTIRAQDFNGFTKSCNNVEVFLRAAPQQRWTLQVGNTLRVRSIEHVHELQNVWYWLFGESLKRARD</sequence>
<protein>
    <submittedName>
        <fullName evidence="1">Uncharacterized protein</fullName>
    </submittedName>
</protein>
<name>A0A1C4EQW4_9BACT</name>
<gene>
    <name evidence="1" type="ORF">GA0116948_109124</name>
</gene>
<proteinExistence type="predicted"/>
<evidence type="ECO:0000313" key="2">
    <source>
        <dbReference type="Proteomes" id="UP000242818"/>
    </source>
</evidence>
<accession>A0A1C4EQW4</accession>